<evidence type="ECO:0000313" key="3">
    <source>
        <dbReference type="EMBL" id="MFC0673632.1"/>
    </source>
</evidence>
<feature type="region of interest" description="Disordered" evidence="1">
    <location>
        <begin position="286"/>
        <end position="352"/>
    </location>
</feature>
<dbReference type="SUPFAM" id="SSF49482">
    <property type="entry name" value="Aromatic compound dioxygenase"/>
    <property type="match status" value="1"/>
</dbReference>
<dbReference type="InterPro" id="IPR015889">
    <property type="entry name" value="Intradiol_dOase_core"/>
</dbReference>
<keyword evidence="3" id="KW-0560">Oxidoreductase</keyword>
<evidence type="ECO:0000259" key="2">
    <source>
        <dbReference type="Pfam" id="PF00775"/>
    </source>
</evidence>
<feature type="compositionally biased region" description="Gly residues" evidence="1">
    <location>
        <begin position="291"/>
        <end position="310"/>
    </location>
</feature>
<feature type="compositionally biased region" description="Polar residues" evidence="1">
    <location>
        <begin position="339"/>
        <end position="352"/>
    </location>
</feature>
<keyword evidence="4" id="KW-1185">Reference proteome</keyword>
<accession>A0ABV6RB77</accession>
<gene>
    <name evidence="3" type="ORF">ACFFF6_06665</name>
</gene>
<sequence>MDDHTYEGRRLPHQDEPLADQGLQFDLATLTSRRRALAALGTGAAVLGLAACGSDAAEETVTSAASDGGGGTDSASGEIPEETNGPYPADGTNGVNVLTESGIVREDITASFGTSTTVAPGVPMTLTLQITDLSSDNAPYDGVAVYVWHCNAAGEYSLYSEGLEQENYLRGVQVAGADGSVTFTSIFPACYAGRWPHVHFEVYPDADSITSTDELLATSQVALPQAVCEDVYALVEYAGSAENLAQVSLEGDNVFGDDGGELQLAAVEGDATSGFVVTLPVAIDPTTQPGASGGMGGTPPSGGGGAGGPAAGRPRTPPEGAPDGAPSDGGAESAAYTGGESTLVGNALVSSR</sequence>
<organism evidence="3 4">
    <name type="scientific">Brachybacterium hainanense</name>
    <dbReference type="NCBI Taxonomy" id="1541174"/>
    <lineage>
        <taxon>Bacteria</taxon>
        <taxon>Bacillati</taxon>
        <taxon>Actinomycetota</taxon>
        <taxon>Actinomycetes</taxon>
        <taxon>Micrococcales</taxon>
        <taxon>Dermabacteraceae</taxon>
        <taxon>Brachybacterium</taxon>
    </lineage>
</organism>
<keyword evidence="3" id="KW-0223">Dioxygenase</keyword>
<feature type="domain" description="Intradiol ring-cleavage dioxygenases" evidence="2">
    <location>
        <begin position="118"/>
        <end position="193"/>
    </location>
</feature>
<dbReference type="EMBL" id="JBHLSV010000006">
    <property type="protein sequence ID" value="MFC0673632.1"/>
    <property type="molecule type" value="Genomic_DNA"/>
</dbReference>
<reference evidence="3 4" key="1">
    <citation type="submission" date="2024-09" db="EMBL/GenBank/DDBJ databases">
        <authorList>
            <person name="Sun Q."/>
            <person name="Mori K."/>
        </authorList>
    </citation>
    <scope>NUCLEOTIDE SEQUENCE [LARGE SCALE GENOMIC DNA]</scope>
    <source>
        <strain evidence="3 4">CICC 10874</strain>
    </source>
</reference>
<feature type="compositionally biased region" description="Low complexity" evidence="1">
    <location>
        <begin position="321"/>
        <end position="332"/>
    </location>
</feature>
<feature type="region of interest" description="Disordered" evidence="1">
    <location>
        <begin position="61"/>
        <end position="92"/>
    </location>
</feature>
<dbReference type="InterPro" id="IPR000627">
    <property type="entry name" value="Intradiol_dOase_C"/>
</dbReference>
<dbReference type="PANTHER" id="PTHR34315:SF1">
    <property type="entry name" value="INTRADIOL RING-CLEAVAGE DIOXYGENASES DOMAIN-CONTAINING PROTEIN-RELATED"/>
    <property type="match status" value="1"/>
</dbReference>
<dbReference type="GO" id="GO:0051213">
    <property type="term" value="F:dioxygenase activity"/>
    <property type="evidence" value="ECO:0007669"/>
    <property type="project" value="UniProtKB-KW"/>
</dbReference>
<dbReference type="PANTHER" id="PTHR34315">
    <property type="match status" value="1"/>
</dbReference>
<dbReference type="RefSeq" id="WP_376979356.1">
    <property type="nucleotide sequence ID" value="NZ_JBHLSV010000006.1"/>
</dbReference>
<dbReference type="Pfam" id="PF00775">
    <property type="entry name" value="Dioxygenase_C"/>
    <property type="match status" value="1"/>
</dbReference>
<dbReference type="Gene3D" id="2.60.130.10">
    <property type="entry name" value="Aromatic compound dioxygenase"/>
    <property type="match status" value="1"/>
</dbReference>
<dbReference type="CDD" id="cd03457">
    <property type="entry name" value="intradiol_dioxygenase_like"/>
    <property type="match status" value="1"/>
</dbReference>
<protein>
    <submittedName>
        <fullName evidence="3">Intradiol ring-cleavage dioxygenase</fullName>
    </submittedName>
</protein>
<name>A0ABV6RB77_9MICO</name>
<proteinExistence type="predicted"/>
<evidence type="ECO:0000256" key="1">
    <source>
        <dbReference type="SAM" id="MobiDB-lite"/>
    </source>
</evidence>
<evidence type="ECO:0000313" key="4">
    <source>
        <dbReference type="Proteomes" id="UP001589793"/>
    </source>
</evidence>
<dbReference type="Proteomes" id="UP001589793">
    <property type="component" value="Unassembled WGS sequence"/>
</dbReference>
<comment type="caution">
    <text evidence="3">The sequence shown here is derived from an EMBL/GenBank/DDBJ whole genome shotgun (WGS) entry which is preliminary data.</text>
</comment>